<comment type="subunit">
    <text evidence="10">Homodimer.</text>
</comment>
<feature type="binding site" evidence="10">
    <location>
        <position position="261"/>
    </location>
    <ligand>
        <name>Mg(2+)</name>
        <dbReference type="ChEBI" id="CHEBI:18420"/>
        <label>2</label>
    </ligand>
</feature>
<feature type="binding site" evidence="10">
    <location>
        <begin position="370"/>
        <end position="373"/>
    </location>
    <ligand>
        <name>GTP</name>
        <dbReference type="ChEBI" id="CHEBI:37565"/>
    </ligand>
</feature>
<reference evidence="13 14" key="1">
    <citation type="journal article" date="2024" name="Int. J. Mol. Sci.">
        <title>Exploration of Alicyclobacillus spp. Genome in Search of Antibiotic Resistance.</title>
        <authorList>
            <person name="Bucka-Kolendo J."/>
            <person name="Kiousi D.E."/>
            <person name="Dekowska A."/>
            <person name="Mikolajczuk-Szczyrba A."/>
            <person name="Karadedos D.M."/>
            <person name="Michael P."/>
            <person name="Galanis A."/>
            <person name="Sokolowska B."/>
        </authorList>
    </citation>
    <scope>NUCLEOTIDE SEQUENCE [LARGE SCALE GENOMIC DNA]</scope>
    <source>
        <strain evidence="13 14">KKP 3000</strain>
    </source>
</reference>
<dbReference type="InterPro" id="IPR016176">
    <property type="entry name" value="Cbl-dep_enz_cat"/>
</dbReference>
<feature type="binding site" evidence="10">
    <location>
        <position position="275"/>
    </location>
    <ligand>
        <name>Mg(2+)</name>
        <dbReference type="ChEBI" id="CHEBI:18420"/>
        <label>2</label>
    </ligand>
</feature>
<evidence type="ECO:0000256" key="9">
    <source>
        <dbReference type="ARBA" id="ARBA00023285"/>
    </source>
</evidence>
<comment type="function">
    <text evidence="10">Catalyzes the reversible interconversion of isobutyryl-CoA and n-butyryl-CoA, using radical chemistry. Also exhibits GTPase activity, associated with its G-protein domain (MeaI) that functions as a chaperone that assists cofactor delivery and proper holo-enzyme assembly.</text>
</comment>
<protein>
    <recommendedName>
        <fullName evidence="10">Fused isobutyryl-CoA mutase</fullName>
    </recommendedName>
    <domain>
        <recommendedName>
            <fullName evidence="10">Isobutyryl-CoA mutase</fullName>
            <shortName evidence="10">ICM</shortName>
            <ecNumber evidence="10">5.4.99.13</ecNumber>
        </recommendedName>
    </domain>
    <domain>
        <recommendedName>
            <fullName evidence="10">P-loop GTPase</fullName>
            <ecNumber evidence="10">3.6.5.-</ecNumber>
        </recommendedName>
        <alternativeName>
            <fullName evidence="10">G-protein chaperone</fullName>
        </alternativeName>
    </domain>
</protein>
<evidence type="ECO:0000256" key="3">
    <source>
        <dbReference type="ARBA" id="ARBA00022723"/>
    </source>
</evidence>
<evidence type="ECO:0000256" key="6">
    <source>
        <dbReference type="ARBA" id="ARBA00023134"/>
    </source>
</evidence>
<comment type="domain">
    <text evidence="10">Is composed of four functional domains: the N-terminal 5'-deoxyadenosylcobalamin binding region that is homologous to the small subunit of ICM (IcmB), a middle P-loop GTPase domain (MeaI) that likely acts as a chaperone for ICM, a structured linker region involved in dimer formation, and a C-terminal part that is homologous to the large substrate-binding subunit of ICM (IcmA).</text>
</comment>
<proteinExistence type="inferred from homology"/>
<dbReference type="InterPro" id="IPR006099">
    <property type="entry name" value="MeMalonylCoA_mutase_a/b_cat"/>
</dbReference>
<feature type="region of interest" description="Disordered" evidence="11">
    <location>
        <begin position="1"/>
        <end position="26"/>
    </location>
</feature>
<feature type="binding site" evidence="10">
    <location>
        <position position="638"/>
    </location>
    <ligand>
        <name>substrate</name>
    </ligand>
</feature>
<keyword evidence="8 10" id="KW-0413">Isomerase</keyword>
<evidence type="ECO:0000256" key="11">
    <source>
        <dbReference type="SAM" id="MobiDB-lite"/>
    </source>
</evidence>
<comment type="similarity">
    <text evidence="10">Belongs to the IcmF family.</text>
</comment>
<sequence>MSTQSAKQVDQAKGKQDEIDFTTTQETVPYRPQHAVRFITASSLFDGHDASINIMRRILQASGVEVIHLGHNRSVDEIVSAAIEEDVQGIAVSSYQGGHVEFFKYMYDLTRERGADHIRIFAGGGGVIVPDEIKELESYGIAKIFSPDDGRRLGLQGMINYMIRICDFDPAADFDARAAVQHLSKRSPQAVAKLVTYVEQPNHSNEDTYKDVLAAIQERRQAVPVLGITGTGGAGKSSLTDELVRRFTRDFADKHVAIFSIDPSRQKTGGALLGDRIRMNAIHSDKVFMRSLATRRSQSELSDAIVEALDIAKAAAFDLIIVETSGIGQGDAQIVSVSDVALYVMTAEFGAPSQLEKIDMLDYADLVVINKFDRRGSEDALRHVRKQVQRNQGRFHTAVEQMPVYGTVASQFNDPGTNVMYQALLQIINEKCGTNWVSSLAVGDVADRKPAIIPGDRAQYLLDIANAVKAYHAFVQQEMTIARQSYQLQGTITQLREQQDPDAHAIADTLESMYQRRWETAHPDTRRIVDGWGALRQAYAADEFTTKVRDKEVRTALTHTSLSGTRIPKIALPKYEEWGEIVKWSMLENVPGQFPFTAGVFPFKRQEEEPRRQFAGEGTPERTNRRFHYLSENDSAKRLSTAFDSVTLYGEDPDYRPDIYGKIGESGVSVCTLDDMKKLYAGFDLCSPSTSVSMTINGPAPMLLAMFLNTAIDQQVGKFQAEHGRDPSEQEVADIRAATLRTVRGTVQADILKEDQGQNTCIFSTEFALRMMGDIQQYFIDHQVRNYYSVSISGYHIAEAGANPITQLAFTLANAFTYVEYYLSRGMRIDDFAPNLSFFFSNGMDPEYTVIGRVARRIWATVMKHKYDASERSQKLKYHIQTSGRSLHAQEIDFNDIRTTLQALLAIYDNCNSLHTNAYDEAITTPTEESVRRAMAIQMIINREFGLAKNENPLQGAFIIDELTDLVEQAVLEEFNRINDRGGVLGAMETQYQRSKIQEESLYYEEQKHTGALPIIGVNTFLNPKALAADYEPPRVELARATQEEKEQQIRSLRAFQEKHRDSAPQALAHLQEVAMRGGNIFAALMETVRVASLGQITQALYEVGGRYRRNM</sequence>
<feature type="binding site" evidence="10">
    <location>
        <position position="323"/>
    </location>
    <ligand>
        <name>Mg(2+)</name>
        <dbReference type="ChEBI" id="CHEBI:18420"/>
        <label>1</label>
        <note>catalytic</note>
    </ligand>
</feature>
<feature type="binding site" evidence="10">
    <location>
        <position position="872"/>
    </location>
    <ligand>
        <name>substrate</name>
    </ligand>
</feature>
<feature type="binding site" evidence="10">
    <location>
        <position position="788"/>
    </location>
    <ligand>
        <name>substrate</name>
    </ligand>
</feature>
<feature type="binding site" evidence="10">
    <location>
        <position position="278"/>
    </location>
    <ligand>
        <name>GTP</name>
        <dbReference type="ChEBI" id="CHEBI:37565"/>
    </ligand>
</feature>
<comment type="caution">
    <text evidence="10">Lacks conserved residue(s) required for the propagation of feature annotation.</text>
</comment>
<dbReference type="PANTHER" id="PTHR43087:SF1">
    <property type="entry name" value="LAO_AO TRANSPORT SYSTEM ATPASE"/>
    <property type="match status" value="1"/>
</dbReference>
<feature type="binding site" evidence="10">
    <location>
        <position position="324"/>
    </location>
    <ligand>
        <name>Mg(2+)</name>
        <dbReference type="ChEBI" id="CHEBI:18420"/>
        <label>2</label>
    </ligand>
</feature>
<dbReference type="SUPFAM" id="SSF51703">
    <property type="entry name" value="Cobalamin (vitamin B12)-dependent enzymes"/>
    <property type="match status" value="1"/>
</dbReference>
<feature type="domain" description="B12-binding" evidence="12">
    <location>
        <begin position="35"/>
        <end position="173"/>
    </location>
</feature>
<evidence type="ECO:0000313" key="14">
    <source>
        <dbReference type="Proteomes" id="UP001579974"/>
    </source>
</evidence>
<dbReference type="EMBL" id="JBDXSU010000008">
    <property type="protein sequence ID" value="MFB5191008.1"/>
    <property type="molecule type" value="Genomic_DNA"/>
</dbReference>
<keyword evidence="6 10" id="KW-0342">GTP-binding</keyword>
<dbReference type="Gene3D" id="3.20.20.240">
    <property type="entry name" value="Methylmalonyl-CoA mutase"/>
    <property type="match status" value="1"/>
</dbReference>
<dbReference type="SUPFAM" id="SSF52242">
    <property type="entry name" value="Cobalamin (vitamin B12)-binding domain"/>
    <property type="match status" value="1"/>
</dbReference>
<feature type="binding site" evidence="10">
    <location>
        <position position="237"/>
    </location>
    <ligand>
        <name>Mg(2+)</name>
        <dbReference type="ChEBI" id="CHEBI:18420"/>
        <label>1</label>
        <note>catalytic</note>
    </ligand>
</feature>
<dbReference type="InterPro" id="IPR052040">
    <property type="entry name" value="GTPase/Isobutyryl-CoA_mutase"/>
</dbReference>
<evidence type="ECO:0000256" key="7">
    <source>
        <dbReference type="ARBA" id="ARBA00023186"/>
    </source>
</evidence>
<feature type="binding site" evidence="10">
    <location>
        <position position="262"/>
    </location>
    <ligand>
        <name>Mg(2+)</name>
        <dbReference type="ChEBI" id="CHEBI:18420"/>
        <label>2</label>
    </ligand>
</feature>
<keyword evidence="5 10" id="KW-0378">Hydrolase</keyword>
<feature type="binding site" evidence="10">
    <location>
        <position position="744"/>
    </location>
    <ligand>
        <name>substrate</name>
    </ligand>
</feature>
<feature type="binding site" evidence="10">
    <location>
        <position position="275"/>
    </location>
    <ligand>
        <name>Mg(2+)</name>
        <dbReference type="ChEBI" id="CHEBI:18420"/>
        <label>1</label>
        <note>catalytic</note>
    </ligand>
</feature>
<dbReference type="Proteomes" id="UP001579974">
    <property type="component" value="Unassembled WGS sequence"/>
</dbReference>
<dbReference type="InterPro" id="IPR033669">
    <property type="entry name" value="IcmF"/>
</dbReference>
<dbReference type="InterPro" id="IPR006159">
    <property type="entry name" value="Acid_CoA_mut_C"/>
</dbReference>
<dbReference type="InterPro" id="IPR027417">
    <property type="entry name" value="P-loop_NTPase"/>
</dbReference>
<dbReference type="Pfam" id="PF01642">
    <property type="entry name" value="MM_CoA_mutase"/>
    <property type="match status" value="2"/>
</dbReference>
<feature type="binding site" evidence="10">
    <location>
        <position position="877"/>
    </location>
    <ligand>
        <name>substrate</name>
    </ligand>
</feature>
<evidence type="ECO:0000256" key="8">
    <source>
        <dbReference type="ARBA" id="ARBA00023235"/>
    </source>
</evidence>
<dbReference type="NCBIfam" id="NF045497">
    <property type="entry name" value="IsobCoAmut_IcmF"/>
    <property type="match status" value="1"/>
</dbReference>
<accession>A0ABV5AFG3</accession>
<dbReference type="InterPro" id="IPR006158">
    <property type="entry name" value="Cobalamin-bd"/>
</dbReference>
<keyword evidence="10" id="KW-0511">Multifunctional enzyme</keyword>
<dbReference type="HAMAP" id="MF_02050">
    <property type="entry name" value="IcmF"/>
    <property type="match status" value="1"/>
</dbReference>
<keyword evidence="14" id="KW-1185">Reference proteome</keyword>
<keyword evidence="2 10" id="KW-0846">Cobalamin</keyword>
<name>A0ABV5AFG3_9BACL</name>
<evidence type="ECO:0000259" key="12">
    <source>
        <dbReference type="PROSITE" id="PS51332"/>
    </source>
</evidence>
<dbReference type="RefSeq" id="WP_275474573.1">
    <property type="nucleotide sequence ID" value="NZ_JBDXSU010000008.1"/>
</dbReference>
<feature type="binding site" evidence="10">
    <location>
        <position position="603"/>
    </location>
    <ligand>
        <name>substrate</name>
    </ligand>
</feature>
<keyword evidence="7 10" id="KW-0143">Chaperone</keyword>
<comment type="catalytic activity">
    <reaction evidence="10">
        <text>GTP + H2O = GDP + phosphate + H(+)</text>
        <dbReference type="Rhea" id="RHEA:19669"/>
        <dbReference type="ChEBI" id="CHEBI:15377"/>
        <dbReference type="ChEBI" id="CHEBI:15378"/>
        <dbReference type="ChEBI" id="CHEBI:37565"/>
        <dbReference type="ChEBI" id="CHEBI:43474"/>
        <dbReference type="ChEBI" id="CHEBI:58189"/>
    </reaction>
</comment>
<dbReference type="InterPro" id="IPR053439">
    <property type="entry name" value="IcmF/GTPase_domain"/>
</dbReference>
<gene>
    <name evidence="10" type="primary">icmF</name>
    <name evidence="13" type="ORF">KKP3000_004504</name>
</gene>
<dbReference type="Gene3D" id="3.40.50.280">
    <property type="entry name" value="Cobalamin-binding domain"/>
    <property type="match status" value="1"/>
</dbReference>
<comment type="cofactor">
    <cofactor evidence="1 10">
        <name>adenosylcob(III)alamin</name>
        <dbReference type="ChEBI" id="CHEBI:18408"/>
    </cofactor>
</comment>
<evidence type="ECO:0000256" key="1">
    <source>
        <dbReference type="ARBA" id="ARBA00001922"/>
    </source>
</evidence>
<comment type="catalytic activity">
    <reaction evidence="10">
        <text>2-methylpropanoyl-CoA = butanoyl-CoA</text>
        <dbReference type="Rhea" id="RHEA:13141"/>
        <dbReference type="ChEBI" id="CHEBI:57338"/>
        <dbReference type="ChEBI" id="CHEBI:57371"/>
        <dbReference type="EC" id="5.4.99.13"/>
    </reaction>
</comment>
<feature type="binding site" evidence="10">
    <location>
        <begin position="233"/>
        <end position="238"/>
    </location>
    <ligand>
        <name>GTP</name>
        <dbReference type="ChEBI" id="CHEBI:37565"/>
    </ligand>
</feature>
<comment type="caution">
    <text evidence="13">The sequence shown here is derived from an EMBL/GenBank/DDBJ whole genome shotgun (WGS) entry which is preliminary data.</text>
</comment>
<keyword evidence="4 10" id="KW-0547">Nucleotide-binding</keyword>
<evidence type="ECO:0000256" key="4">
    <source>
        <dbReference type="ARBA" id="ARBA00022741"/>
    </source>
</evidence>
<dbReference type="EC" id="5.4.99.13" evidence="10"/>
<feature type="binding site" description="axial binding residue" evidence="10">
    <location>
        <position position="48"/>
    </location>
    <ligand>
        <name>adenosylcob(III)alamin</name>
        <dbReference type="ChEBI" id="CHEBI:18408"/>
    </ligand>
    <ligandPart>
        <name>Co</name>
        <dbReference type="ChEBI" id="CHEBI:27638"/>
    </ligandPart>
</feature>
<keyword evidence="3 10" id="KW-0479">Metal-binding</keyword>
<dbReference type="EC" id="3.6.5.-" evidence="10"/>
<feature type="binding site" evidence="10">
    <location>
        <position position="837"/>
    </location>
    <ligand>
        <name>substrate</name>
    </ligand>
</feature>
<dbReference type="Gene3D" id="3.40.50.300">
    <property type="entry name" value="P-loop containing nucleotide triphosphate hydrolases"/>
    <property type="match status" value="1"/>
</dbReference>
<evidence type="ECO:0000313" key="13">
    <source>
        <dbReference type="EMBL" id="MFB5191008.1"/>
    </source>
</evidence>
<dbReference type="SUPFAM" id="SSF52540">
    <property type="entry name" value="P-loop containing nucleoside triphosphate hydrolases"/>
    <property type="match status" value="1"/>
</dbReference>
<keyword evidence="9 10" id="KW-0170">Cobalt</keyword>
<dbReference type="NCBIfam" id="TIGR00640">
    <property type="entry name" value="acid_CoA_mut_C"/>
    <property type="match status" value="1"/>
</dbReference>
<feature type="binding site" evidence="10">
    <location>
        <position position="989"/>
    </location>
    <ligand>
        <name>GTP</name>
        <dbReference type="ChEBI" id="CHEBI:37565"/>
    </ligand>
</feature>
<dbReference type="InterPro" id="IPR036724">
    <property type="entry name" value="Cobalamin-bd_sf"/>
</dbReference>
<dbReference type="Pfam" id="PF03308">
    <property type="entry name" value="MeaB"/>
    <property type="match status" value="1"/>
</dbReference>
<dbReference type="PROSITE" id="PS51332">
    <property type="entry name" value="B12_BINDING"/>
    <property type="match status" value="1"/>
</dbReference>
<dbReference type="CDD" id="cd02071">
    <property type="entry name" value="MM_CoA_mut_B12_BD"/>
    <property type="match status" value="1"/>
</dbReference>
<evidence type="ECO:0000256" key="2">
    <source>
        <dbReference type="ARBA" id="ARBA00022628"/>
    </source>
</evidence>
<feature type="binding site" evidence="10">
    <location>
        <position position="323"/>
    </location>
    <ligand>
        <name>Mg(2+)</name>
        <dbReference type="ChEBI" id="CHEBI:18420"/>
        <label>2</label>
    </ligand>
</feature>
<keyword evidence="10" id="KW-0460">Magnesium</keyword>
<feature type="binding site" evidence="10">
    <location>
        <position position="1111"/>
    </location>
    <ligand>
        <name>GTP</name>
        <dbReference type="ChEBI" id="CHEBI:37565"/>
    </ligand>
</feature>
<dbReference type="Pfam" id="PF02310">
    <property type="entry name" value="B12-binding"/>
    <property type="match status" value="1"/>
</dbReference>
<evidence type="ECO:0000256" key="10">
    <source>
        <dbReference type="HAMAP-Rule" id="MF_02050"/>
    </source>
</evidence>
<organism evidence="13 14">
    <name type="scientific">Alicyclobacillus fastidiosus</name>
    <dbReference type="NCBI Taxonomy" id="392011"/>
    <lineage>
        <taxon>Bacteria</taxon>
        <taxon>Bacillati</taxon>
        <taxon>Bacillota</taxon>
        <taxon>Bacilli</taxon>
        <taxon>Bacillales</taxon>
        <taxon>Alicyclobacillaceae</taxon>
        <taxon>Alicyclobacillus</taxon>
    </lineage>
</organism>
<dbReference type="PANTHER" id="PTHR43087">
    <property type="entry name" value="LYSINE/ARGININE/ORNITHINE TRANSPORT SYSTEM KINASE"/>
    <property type="match status" value="1"/>
</dbReference>
<evidence type="ECO:0000256" key="5">
    <source>
        <dbReference type="ARBA" id="ARBA00022801"/>
    </source>
</evidence>
<comment type="cofactor">
    <cofactor evidence="10">
        <name>Mg(2+)</name>
        <dbReference type="ChEBI" id="CHEBI:18420"/>
    </cofactor>
</comment>